<evidence type="ECO:0000259" key="3">
    <source>
        <dbReference type="PROSITE" id="PS50110"/>
    </source>
</evidence>
<dbReference type="Gene3D" id="3.40.50.2300">
    <property type="match status" value="1"/>
</dbReference>
<dbReference type="PANTHER" id="PTHR44591:SF3">
    <property type="entry name" value="RESPONSE REGULATORY DOMAIN-CONTAINING PROTEIN"/>
    <property type="match status" value="1"/>
</dbReference>
<evidence type="ECO:0000256" key="1">
    <source>
        <dbReference type="ARBA" id="ARBA00022553"/>
    </source>
</evidence>
<dbReference type="AlphaFoldDB" id="A0A4V2Z838"/>
<keyword evidence="1 2" id="KW-0597">Phosphoprotein</keyword>
<comment type="caution">
    <text evidence="4">The sequence shown here is derived from an EMBL/GenBank/DDBJ whole genome shotgun (WGS) entry which is preliminary data.</text>
</comment>
<evidence type="ECO:0000256" key="2">
    <source>
        <dbReference type="PROSITE-ProRule" id="PRU00169"/>
    </source>
</evidence>
<feature type="domain" description="Response regulatory" evidence="3">
    <location>
        <begin position="6"/>
        <end position="123"/>
    </location>
</feature>
<dbReference type="RefSeq" id="WP_132828159.1">
    <property type="nucleotide sequence ID" value="NZ_SMFP01000004.1"/>
</dbReference>
<name>A0A4V2Z838_9RHOB</name>
<dbReference type="EMBL" id="SMFP01000004">
    <property type="protein sequence ID" value="TDE38866.1"/>
    <property type="molecule type" value="Genomic_DNA"/>
</dbReference>
<keyword evidence="5" id="KW-1185">Reference proteome</keyword>
<dbReference type="GO" id="GO:0000160">
    <property type="term" value="P:phosphorelay signal transduction system"/>
    <property type="evidence" value="ECO:0007669"/>
    <property type="project" value="InterPro"/>
</dbReference>
<proteinExistence type="predicted"/>
<accession>A0A4V2Z838</accession>
<organism evidence="4 5">
    <name type="scientific">Antarcticimicrobium sediminis</name>
    <dbReference type="NCBI Taxonomy" id="2546227"/>
    <lineage>
        <taxon>Bacteria</taxon>
        <taxon>Pseudomonadati</taxon>
        <taxon>Pseudomonadota</taxon>
        <taxon>Alphaproteobacteria</taxon>
        <taxon>Rhodobacterales</taxon>
        <taxon>Paracoccaceae</taxon>
        <taxon>Antarcticimicrobium</taxon>
    </lineage>
</organism>
<dbReference type="SMART" id="SM00448">
    <property type="entry name" value="REC"/>
    <property type="match status" value="1"/>
</dbReference>
<reference evidence="4 5" key="1">
    <citation type="submission" date="2019-03" db="EMBL/GenBank/DDBJ databases">
        <authorList>
            <person name="Zhang S."/>
        </authorList>
    </citation>
    <scope>NUCLEOTIDE SEQUENCE [LARGE SCALE GENOMIC DNA]</scope>
    <source>
        <strain evidence="4 5">S4J41</strain>
    </source>
</reference>
<evidence type="ECO:0000313" key="5">
    <source>
        <dbReference type="Proteomes" id="UP000294662"/>
    </source>
</evidence>
<gene>
    <name evidence="4" type="ORF">E1B25_07535</name>
</gene>
<dbReference type="PROSITE" id="PS50110">
    <property type="entry name" value="RESPONSE_REGULATORY"/>
    <property type="match status" value="1"/>
</dbReference>
<dbReference type="InterPro" id="IPR001789">
    <property type="entry name" value="Sig_transdc_resp-reg_receiver"/>
</dbReference>
<dbReference type="Proteomes" id="UP000294662">
    <property type="component" value="Unassembled WGS sequence"/>
</dbReference>
<dbReference type="Pfam" id="PF00072">
    <property type="entry name" value="Response_reg"/>
    <property type="match status" value="1"/>
</dbReference>
<dbReference type="SUPFAM" id="SSF52172">
    <property type="entry name" value="CheY-like"/>
    <property type="match status" value="1"/>
</dbReference>
<evidence type="ECO:0000313" key="4">
    <source>
        <dbReference type="EMBL" id="TDE38866.1"/>
    </source>
</evidence>
<dbReference type="PANTHER" id="PTHR44591">
    <property type="entry name" value="STRESS RESPONSE REGULATOR PROTEIN 1"/>
    <property type="match status" value="1"/>
</dbReference>
<sequence>MAELTKILHVEDEADIREIAQMALEMIGGFEVAQAEGGEAALELIEAFAPELILTDVQMPGMTGSETLAAIRALPGYETVPAIYMTAKVMESDREALVGAHDLGVITKPFDPTTLATEIREMWDAGAP</sequence>
<dbReference type="InterPro" id="IPR050595">
    <property type="entry name" value="Bact_response_regulator"/>
</dbReference>
<protein>
    <submittedName>
        <fullName evidence="4">Response regulator</fullName>
    </submittedName>
</protein>
<dbReference type="OrthoDB" id="9800897at2"/>
<feature type="modified residue" description="4-aspartylphosphate" evidence="2">
    <location>
        <position position="56"/>
    </location>
</feature>
<dbReference type="InterPro" id="IPR011006">
    <property type="entry name" value="CheY-like_superfamily"/>
</dbReference>